<name>A0A4Q2KAJ8_9FIRM</name>
<organism evidence="2 3">
    <name type="scientific">Candidatus Borkfalkia ceftriaxoniphila</name>
    <dbReference type="NCBI Taxonomy" id="2508949"/>
    <lineage>
        <taxon>Bacteria</taxon>
        <taxon>Bacillati</taxon>
        <taxon>Bacillota</taxon>
        <taxon>Clostridia</taxon>
        <taxon>Christensenellales</taxon>
        <taxon>Christensenellaceae</taxon>
        <taxon>Candidatus Borkfalkia</taxon>
    </lineage>
</organism>
<evidence type="ECO:0000313" key="3">
    <source>
        <dbReference type="Proteomes" id="UP000291269"/>
    </source>
</evidence>
<sequence length="168" mass="19467">MSDIIGGFEPVYQPNDSRLLILGSFPSVKSRKVEFYYGNKQNRFWKMLCGYFRKDIPTDTAGKISFLYEHKIALWDAVSSCEIEGSSDSKIRNYEIADIGRLIGLCPLRAILLNGTTAYRIFLEKYQNVSVPYFCMPSTSPANTRYSERVWFERLDELYKGEIKNDRL</sequence>
<protein>
    <submittedName>
        <fullName evidence="2">DNA-deoxyinosine glycosylase</fullName>
        <ecNumber evidence="2">3.2.2.15</ecNumber>
    </submittedName>
</protein>
<dbReference type="InterPro" id="IPR026353">
    <property type="entry name" value="Hypoxan-DNA_Glyclase"/>
</dbReference>
<dbReference type="NCBIfam" id="TIGR04274">
    <property type="entry name" value="hypoxanDNAglyco"/>
    <property type="match status" value="1"/>
</dbReference>
<dbReference type="Gene3D" id="3.40.470.10">
    <property type="entry name" value="Uracil-DNA glycosylase-like domain"/>
    <property type="match status" value="1"/>
</dbReference>
<evidence type="ECO:0000259" key="1">
    <source>
        <dbReference type="Pfam" id="PF03167"/>
    </source>
</evidence>
<feature type="domain" description="Uracil-DNA glycosylase-like" evidence="1">
    <location>
        <begin position="11"/>
        <end position="148"/>
    </location>
</feature>
<dbReference type="OrthoDB" id="9799921at2"/>
<dbReference type="CDD" id="cd10032">
    <property type="entry name" value="UDG-F6_HDG"/>
    <property type="match status" value="1"/>
</dbReference>
<dbReference type="SUPFAM" id="SSF52141">
    <property type="entry name" value="Uracil-DNA glycosylase-like"/>
    <property type="match status" value="1"/>
</dbReference>
<evidence type="ECO:0000313" key="2">
    <source>
        <dbReference type="EMBL" id="RXZ60920.1"/>
    </source>
</evidence>
<dbReference type="InterPro" id="IPR005122">
    <property type="entry name" value="Uracil-DNA_glycosylase-like"/>
</dbReference>
<dbReference type="Pfam" id="PF03167">
    <property type="entry name" value="UDG"/>
    <property type="match status" value="1"/>
</dbReference>
<dbReference type="EC" id="3.2.2.15" evidence="2"/>
<dbReference type="GO" id="GO:0033958">
    <property type="term" value="F:DNA-deoxyinosine glycosylase activity"/>
    <property type="evidence" value="ECO:0007669"/>
    <property type="project" value="UniProtKB-EC"/>
</dbReference>
<comment type="caution">
    <text evidence="2">The sequence shown here is derived from an EMBL/GenBank/DDBJ whole genome shotgun (WGS) entry which is preliminary data.</text>
</comment>
<gene>
    <name evidence="2" type="ORF">ESZ91_00600</name>
</gene>
<accession>A0A4Q2KAJ8</accession>
<reference evidence="2 3" key="1">
    <citation type="journal article" date="2019" name="Gut">
        <title>Antibiotics-induced monodominance of a novel gut bacterial order.</title>
        <authorList>
            <person name="Hildebrand F."/>
            <person name="Moitinho-Silva L."/>
            <person name="Blasche S."/>
            <person name="Jahn M.T."/>
            <person name="Gossmann T.I."/>
            <person name="Heuerta-Cepas J."/>
            <person name="Hercog R."/>
            <person name="Luetge M."/>
            <person name="Bahram M."/>
            <person name="Pryszlak A."/>
            <person name="Alves R.J."/>
            <person name="Waszak S.M."/>
            <person name="Zhu A."/>
            <person name="Ye L."/>
            <person name="Costea P.I."/>
            <person name="Aalvink S."/>
            <person name="Belzer C."/>
            <person name="Forslund S.K."/>
            <person name="Sunagawa S."/>
            <person name="Hentschel U."/>
            <person name="Merten C."/>
            <person name="Patil K.R."/>
            <person name="Benes V."/>
            <person name="Bork P."/>
        </authorList>
    </citation>
    <scope>NUCLEOTIDE SEQUENCE [LARGE SCALE GENOMIC DNA]</scope>
    <source>
        <strain evidence="2 3">HDS1380</strain>
    </source>
</reference>
<keyword evidence="3" id="KW-1185">Reference proteome</keyword>
<keyword evidence="2" id="KW-0378">Hydrolase</keyword>
<dbReference type="Proteomes" id="UP000291269">
    <property type="component" value="Unassembled WGS sequence"/>
</dbReference>
<dbReference type="AlphaFoldDB" id="A0A4Q2KAJ8"/>
<dbReference type="RefSeq" id="WP_129223076.1">
    <property type="nucleotide sequence ID" value="NZ_SDOZ01000002.1"/>
</dbReference>
<dbReference type="InterPro" id="IPR036895">
    <property type="entry name" value="Uracil-DNA_glycosylase-like_sf"/>
</dbReference>
<proteinExistence type="predicted"/>
<keyword evidence="2" id="KW-0326">Glycosidase</keyword>
<dbReference type="EMBL" id="SDOZ01000002">
    <property type="protein sequence ID" value="RXZ60920.1"/>
    <property type="molecule type" value="Genomic_DNA"/>
</dbReference>